<protein>
    <submittedName>
        <fullName evidence="1">Flotillin-1</fullName>
    </submittedName>
</protein>
<evidence type="ECO:0000313" key="1">
    <source>
        <dbReference type="EMBL" id="ACO11213.1"/>
    </source>
</evidence>
<dbReference type="InterPro" id="IPR036013">
    <property type="entry name" value="Band_7/SPFH_dom_sf"/>
</dbReference>
<proteinExistence type="evidence at transcript level"/>
<name>C1BQB0_CALRO</name>
<reference evidence="1" key="1">
    <citation type="submission" date="2009-03" db="EMBL/GenBank/DDBJ databases">
        <title>Caligus rogercresseyi ESTs and full-length cDNAs.</title>
        <authorList>
            <person name="Yasuike M."/>
            <person name="von Schalburg K."/>
            <person name="Cooper G."/>
            <person name="Leong J."/>
            <person name="Jones S.R.M."/>
            <person name="Koop B.F."/>
        </authorList>
    </citation>
    <scope>NUCLEOTIDE SEQUENCE</scope>
    <source>
        <tissue evidence="1">Whole tissue</tissue>
    </source>
</reference>
<accession>C1BQB0</accession>
<organism evidence="1">
    <name type="scientific">Caligus rogercresseyi</name>
    <name type="common">Sea louse</name>
    <dbReference type="NCBI Taxonomy" id="217165"/>
    <lineage>
        <taxon>Eukaryota</taxon>
        <taxon>Metazoa</taxon>
        <taxon>Ecdysozoa</taxon>
        <taxon>Arthropoda</taxon>
        <taxon>Crustacea</taxon>
        <taxon>Multicrustacea</taxon>
        <taxon>Hexanauplia</taxon>
        <taxon>Copepoda</taxon>
        <taxon>Siphonostomatoida</taxon>
        <taxon>Caligidae</taxon>
        <taxon>Caligus</taxon>
    </lineage>
</organism>
<sequence length="428" mass="49206">MYCIQYLDPEPGEALVWASPLGTSVLRYGRDAPRWSLFPEIFRVPTSSLKDELCSTRGLTEDAIEVSLVGGLRWSFSCDTDSMVMDMAERFWSRGLEGVREMIRDLGASVQSSLLGEYQLEALRNTEGLGSFVRKLKLILERELDPMGIVVQGYFVKELRDHVGYLNALDANKIADVVKQSRISTAEKALNSALTEAEFKEHAFERSLEAEKNDFERHRFPELQKLRSAIIEEIRRANVEYGEKLRDVLEENVSLELSMNAKVAALEKEVPEDLDNYIEKREVELEREVRTPARKAKEEMEESTRVEAERILHEARKEARHIVLESERKAQRISRDTEKSLERIKRVAGELKGYPLHDFIEALESSVDSDGILQPFIALITNLLKDFESRRQLKTIIKDVPKPMEEEEESHPLMSFEEMNKIPTLCMN</sequence>
<dbReference type="EMBL" id="BT076789">
    <property type="protein sequence ID" value="ACO11213.1"/>
    <property type="molecule type" value="mRNA"/>
</dbReference>
<dbReference type="SUPFAM" id="SSF117892">
    <property type="entry name" value="Band 7/SPFH domain"/>
    <property type="match status" value="1"/>
</dbReference>
<dbReference type="AlphaFoldDB" id="C1BQB0"/>
<gene>
    <name evidence="1" type="primary">FLOT1</name>
</gene>